<dbReference type="NCBIfam" id="NF041592">
    <property type="entry name" value="carboxyl_red"/>
    <property type="match status" value="1"/>
</dbReference>
<keyword evidence="5 8" id="KW-0560">Oxidoreductase</keyword>
<accession>A0ABV3IWI5</accession>
<dbReference type="Gene3D" id="3.40.50.12780">
    <property type="entry name" value="N-terminal domain of ligase-like"/>
    <property type="match status" value="1"/>
</dbReference>
<keyword evidence="1 5" id="KW-0596">Phosphopantetheine</keyword>
<dbReference type="Pfam" id="PF00501">
    <property type="entry name" value="AMP-binding"/>
    <property type="match status" value="1"/>
</dbReference>
<keyword evidence="9" id="KW-1185">Reference proteome</keyword>
<evidence type="ECO:0000313" key="9">
    <source>
        <dbReference type="Proteomes" id="UP001552479"/>
    </source>
</evidence>
<evidence type="ECO:0000313" key="8">
    <source>
        <dbReference type="EMBL" id="MEV4924778.1"/>
    </source>
</evidence>
<dbReference type="EMBL" id="JBFASG010000017">
    <property type="protein sequence ID" value="MEV4924778.1"/>
    <property type="molecule type" value="Genomic_DNA"/>
</dbReference>
<dbReference type="InterPro" id="IPR010080">
    <property type="entry name" value="Thioester_reductase-like_dom"/>
</dbReference>
<feature type="compositionally biased region" description="Basic and acidic residues" evidence="6">
    <location>
        <begin position="40"/>
        <end position="50"/>
    </location>
</feature>
<comment type="function">
    <text evidence="5">Catalyzes the ATP- and NADPH-dependent reduction of carboxylic acids to the corresponding aldehydes.</text>
</comment>
<comment type="cofactor">
    <cofactor evidence="5">
        <name>pantetheine 4'-phosphate</name>
        <dbReference type="ChEBI" id="CHEBI:47942"/>
    </cofactor>
    <text evidence="5">Binds 1 phosphopantetheine covalently.</text>
</comment>
<dbReference type="InterPro" id="IPR000873">
    <property type="entry name" value="AMP-dep_synth/lig_dom"/>
</dbReference>
<feature type="region of interest" description="Disordered" evidence="6">
    <location>
        <begin position="1"/>
        <end position="50"/>
    </location>
</feature>
<feature type="binding site" evidence="5">
    <location>
        <position position="565"/>
    </location>
    <ligand>
        <name>AMP</name>
        <dbReference type="ChEBI" id="CHEBI:456215"/>
    </ligand>
</feature>
<comment type="catalytic activity">
    <reaction evidence="5">
        <text>a carboxylate + ATP + NADPH + H(+) = an aldehyde + AMP + diphosphate + NADP(+)</text>
        <dbReference type="Rhea" id="RHEA:50916"/>
        <dbReference type="ChEBI" id="CHEBI:15378"/>
        <dbReference type="ChEBI" id="CHEBI:17478"/>
        <dbReference type="ChEBI" id="CHEBI:29067"/>
        <dbReference type="ChEBI" id="CHEBI:30616"/>
        <dbReference type="ChEBI" id="CHEBI:33019"/>
        <dbReference type="ChEBI" id="CHEBI:57783"/>
        <dbReference type="ChEBI" id="CHEBI:58349"/>
        <dbReference type="ChEBI" id="CHEBI:456215"/>
    </reaction>
</comment>
<dbReference type="Proteomes" id="UP001552479">
    <property type="component" value="Unassembled WGS sequence"/>
</dbReference>
<dbReference type="Gene3D" id="3.40.50.720">
    <property type="entry name" value="NAD(P)-binding Rossmann-like Domain"/>
    <property type="match status" value="1"/>
</dbReference>
<dbReference type="Gene3D" id="1.10.1200.10">
    <property type="entry name" value="ACP-like"/>
    <property type="match status" value="1"/>
</dbReference>
<feature type="binding site" evidence="5">
    <location>
        <begin position="951"/>
        <end position="953"/>
    </location>
    <ligand>
        <name>NADP(+)</name>
        <dbReference type="ChEBI" id="CHEBI:58349"/>
    </ligand>
</feature>
<feature type="binding site" evidence="5">
    <location>
        <position position="895"/>
    </location>
    <ligand>
        <name>NADP(+)</name>
        <dbReference type="ChEBI" id="CHEBI:58349"/>
    </ligand>
</feature>
<evidence type="ECO:0000256" key="5">
    <source>
        <dbReference type="HAMAP-Rule" id="MF_02247"/>
    </source>
</evidence>
<feature type="binding site" evidence="5">
    <location>
        <position position="1027"/>
    </location>
    <ligand>
        <name>NADP(+)</name>
        <dbReference type="ChEBI" id="CHEBI:58349"/>
    </ligand>
</feature>
<feature type="modified residue" description="O-(pantetheine 4'-phosphoryl)serine" evidence="5">
    <location>
        <position position="756"/>
    </location>
</feature>
<dbReference type="PANTHER" id="PTHR43272">
    <property type="entry name" value="LONG-CHAIN-FATTY-ACID--COA LIGASE"/>
    <property type="match status" value="1"/>
</dbReference>
<dbReference type="InterPro" id="IPR020845">
    <property type="entry name" value="AMP-binding_CS"/>
</dbReference>
<feature type="binding site" evidence="5">
    <location>
        <position position="991"/>
    </location>
    <ligand>
        <name>NADP(+)</name>
        <dbReference type="ChEBI" id="CHEBI:58349"/>
    </ligand>
</feature>
<keyword evidence="3 5" id="KW-0547">Nucleotide-binding</keyword>
<dbReference type="SUPFAM" id="SSF47336">
    <property type="entry name" value="ACP-like"/>
    <property type="match status" value="1"/>
</dbReference>
<feature type="binding site" evidence="5">
    <location>
        <position position="544"/>
    </location>
    <ligand>
        <name>AMP</name>
        <dbReference type="ChEBI" id="CHEBI:456215"/>
    </ligand>
</feature>
<reference evidence="8 9" key="1">
    <citation type="submission" date="2024-06" db="EMBL/GenBank/DDBJ databases">
        <title>The Natural Products Discovery Center: Release of the First 8490 Sequenced Strains for Exploring Actinobacteria Biosynthetic Diversity.</title>
        <authorList>
            <person name="Kalkreuter E."/>
            <person name="Kautsar S.A."/>
            <person name="Yang D."/>
            <person name="Bader C.D."/>
            <person name="Teijaro C.N."/>
            <person name="Fluegel L."/>
            <person name="Davis C.M."/>
            <person name="Simpson J.R."/>
            <person name="Lauterbach L."/>
            <person name="Steele A.D."/>
            <person name="Gui C."/>
            <person name="Meng S."/>
            <person name="Li G."/>
            <person name="Viehrig K."/>
            <person name="Ye F."/>
            <person name="Su P."/>
            <person name="Kiefer A.F."/>
            <person name="Nichols A."/>
            <person name="Cepeda A.J."/>
            <person name="Yan W."/>
            <person name="Fan B."/>
            <person name="Jiang Y."/>
            <person name="Adhikari A."/>
            <person name="Zheng C.-J."/>
            <person name="Schuster L."/>
            <person name="Cowan T.M."/>
            <person name="Smanski M.J."/>
            <person name="Chevrette M.G."/>
            <person name="De Carvalho L.P.S."/>
            <person name="Shen B."/>
        </authorList>
    </citation>
    <scope>NUCLEOTIDE SEQUENCE [LARGE SCALE GENOMIC DNA]</scope>
    <source>
        <strain evidence="8 9">NPDC053791</strain>
    </source>
</reference>
<dbReference type="PANTHER" id="PTHR43272:SF33">
    <property type="entry name" value="AMP-BINDING DOMAIN-CONTAINING PROTEIN-RELATED"/>
    <property type="match status" value="1"/>
</dbReference>
<evidence type="ECO:0000256" key="2">
    <source>
        <dbReference type="ARBA" id="ARBA00022553"/>
    </source>
</evidence>
<dbReference type="InterPro" id="IPR036736">
    <property type="entry name" value="ACP-like_sf"/>
</dbReference>
<evidence type="ECO:0000256" key="4">
    <source>
        <dbReference type="ARBA" id="ARBA00022840"/>
    </source>
</evidence>
<dbReference type="PROSITE" id="PS00455">
    <property type="entry name" value="AMP_BINDING"/>
    <property type="match status" value="1"/>
</dbReference>
<dbReference type="SUPFAM" id="SSF51735">
    <property type="entry name" value="NAD(P)-binding Rossmann-fold domains"/>
    <property type="match status" value="1"/>
</dbReference>
<dbReference type="InterPro" id="IPR013120">
    <property type="entry name" value="FAR_NAD-bd"/>
</dbReference>
<keyword evidence="2 5" id="KW-0597">Phosphoprotein</keyword>
<feature type="binding site" evidence="5">
    <location>
        <position position="885"/>
    </location>
    <ligand>
        <name>NADP(+)</name>
        <dbReference type="ChEBI" id="CHEBI:58349"/>
    </ligand>
</feature>
<keyword evidence="5" id="KW-0521">NADP</keyword>
<dbReference type="InterPro" id="IPR009081">
    <property type="entry name" value="PP-bd_ACP"/>
</dbReference>
<feature type="binding site" evidence="5">
    <location>
        <position position="444"/>
    </location>
    <ligand>
        <name>AMP</name>
        <dbReference type="ChEBI" id="CHEBI:456215"/>
    </ligand>
</feature>
<dbReference type="HAMAP" id="MF_02247">
    <property type="entry name" value="Carbox_acid_reduct"/>
    <property type="match status" value="1"/>
</dbReference>
<feature type="binding site" evidence="5">
    <location>
        <position position="683"/>
    </location>
    <ligand>
        <name>AMP</name>
        <dbReference type="ChEBI" id="CHEBI:456215"/>
    </ligand>
</feature>
<feature type="binding site" evidence="5">
    <location>
        <position position="346"/>
    </location>
    <ligand>
        <name>AMP</name>
        <dbReference type="ChEBI" id="CHEBI:456215"/>
    </ligand>
</feature>
<comment type="caution">
    <text evidence="8">The sequence shown here is derived from an EMBL/GenBank/DDBJ whole genome shotgun (WGS) entry which is preliminary data.</text>
</comment>
<comment type="caution">
    <text evidence="5">Lacks conserved residue(s) required for the propagation of feature annotation.</text>
</comment>
<name>A0ABV3IWI5_9ACTN</name>
<sequence length="1244" mass="134418">MNEHQATHEAEHHNDCQGEQRNGYQGEHRGEQRNAYQAEHQNEERDEHEARRAIASRLEALHAHDPGFARAAPSPSVVEAVSRADGSLIGTISAAMSGYADRPALGRRAERIVEDPATGRRTTELLPHFETVTYAELWQEVRNLAAAWADPASGGLRAGDFIGVLGFTSTDYATIDLACMYLGAVSVPLPTGWSAARLAPILAETEPRILASDLGSIDAAVEAVLATGTIERLVVFDYDPRVDDHREALQTAVGKLGGRASVVPLQEELSRGRHLPALEPRDDGDPDRLVGLIYTSGSTGAPKGAMYTASMITRMWQNSRTGMPNAAPGSDRPVPTIVLHYMPMSHVNGRARLISGLASGGIGFFTARSDMSTLFDDIGLARPTVLSLVPRICDMVHQRYLLEADRLSRTGTPRITRAEAEATARTRVRDDMLGGRIVSALCGSAPLSSQMHAFMAAVLGTKVVDCYGSTETTRPVVVDQQVRRPPVIDYRLVDVPELGYFATDKPHPRGELRLKSVGLVQGYYKQPEVTARAFDEDGYYKTGDVVAEIAPDRLVYVDRINNVVKLSQGEFVAVSRLEALYSTSPYISQVYVYGSSEQAFLLAVVVADREQLGQERLGHEQLDGEQPGPDNAYDDAATRAKILDSMRELARDAGLNPYEVPYDVVLEPHPFTIENGLLSGVGKLLRPALKDRYGAQLEQLYADIAGGRAGRIAALRAAGRSAEPLEAVLAAVQITLGYPASMVVPEAAFTDLGGDSLSALTFSTVLEQIFDTEVPVQAVLSPTSTLAGIADHLAAAPATAAAPRPTFASVHGRGATEVRAGDLTLDRFADEQVLARAPQARDLAVAPATGNVLLTGATGYLGRFLALEWLDRVAASGGRLTVLARGADDAAAGQRVLECLRSASGDRAERFDAVAAQHLEVLAADVSAPKLGLDRTTWERLAAETDRMVHSAALVNHVLPYSRLFEPNVAATAQLIELALTHRMKKFAYVSTIAAAMMPGGTFLDETADVRTASPTRQLNDSDANGYATSKWAGEVLLRDAHDRTGLPVAVFRPDMILAHSRLTGQLNLPDRFTRLLLSVVATGMAPRSFHRLDADGNRRRAHYSGLPVDFTADAIATLGARSQDGYVTYNSVNANDDDVSLDEIVDWLIRAGHPITRIDDYEQWRVRFEAALRGLPEHQRRLSMLPLMRAYARPTEPRTSSMVPAERFTTAVAESGAGGGVIPSLSADFIDKYVADLRALGIL</sequence>
<gene>
    <name evidence="5 8" type="primary">car</name>
    <name evidence="8" type="ORF">AB0L03_18355</name>
</gene>
<evidence type="ECO:0000256" key="1">
    <source>
        <dbReference type="ARBA" id="ARBA00022450"/>
    </source>
</evidence>
<protein>
    <recommendedName>
        <fullName evidence="5">Carboxylic acid reductase</fullName>
        <shortName evidence="5">CAR</shortName>
        <ecNumber evidence="5">1.2.1.-</ecNumber>
    </recommendedName>
    <alternativeName>
        <fullName evidence="5">ATP/NADPH-dependent carboxylic acid reductase</fullName>
    </alternativeName>
</protein>
<feature type="binding site" evidence="5">
    <location>
        <position position="1031"/>
    </location>
    <ligand>
        <name>NADP(+)</name>
        <dbReference type="ChEBI" id="CHEBI:58349"/>
    </ligand>
</feature>
<feature type="compositionally biased region" description="Basic and acidic residues" evidence="6">
    <location>
        <begin position="1"/>
        <end position="18"/>
    </location>
</feature>
<comment type="similarity">
    <text evidence="5">Belongs to the ATP-dependent AMP-binding enzyme family. Carboxylic acid reductase subfamily.</text>
</comment>
<dbReference type="EC" id="1.2.1.-" evidence="5"/>
<dbReference type="NCBIfam" id="TIGR01746">
    <property type="entry name" value="Thioester-redct"/>
    <property type="match status" value="1"/>
</dbReference>
<dbReference type="SMART" id="SM00823">
    <property type="entry name" value="PKS_PP"/>
    <property type="match status" value="1"/>
</dbReference>
<keyword evidence="4 5" id="KW-0067">ATP-binding</keyword>
<evidence type="ECO:0000256" key="3">
    <source>
        <dbReference type="ARBA" id="ARBA00022741"/>
    </source>
</evidence>
<organism evidence="8 9">
    <name type="scientific">Streptomyces roseoverticillatus</name>
    <dbReference type="NCBI Taxonomy" id="66429"/>
    <lineage>
        <taxon>Bacteria</taxon>
        <taxon>Bacillati</taxon>
        <taxon>Actinomycetota</taxon>
        <taxon>Actinomycetes</taxon>
        <taxon>Kitasatosporales</taxon>
        <taxon>Streptomycetaceae</taxon>
        <taxon>Streptomyces</taxon>
    </lineage>
</organism>
<feature type="binding site" evidence="5">
    <location>
        <begin position="556"/>
        <end position="559"/>
    </location>
    <ligand>
        <name>AMP</name>
        <dbReference type="ChEBI" id="CHEBI:456215"/>
    </ligand>
</feature>
<dbReference type="InterPro" id="IPR042099">
    <property type="entry name" value="ANL_N_sf"/>
</dbReference>
<dbReference type="InterPro" id="IPR046407">
    <property type="entry name" value="CAR"/>
</dbReference>
<feature type="domain" description="Carrier" evidence="7">
    <location>
        <begin position="722"/>
        <end position="797"/>
    </location>
</feature>
<dbReference type="Pfam" id="PF07993">
    <property type="entry name" value="NAD_binding_4"/>
    <property type="match status" value="1"/>
</dbReference>
<feature type="binding site" evidence="5">
    <location>
        <begin position="858"/>
        <end position="861"/>
    </location>
    <ligand>
        <name>NADP(+)</name>
        <dbReference type="ChEBI" id="CHEBI:58349"/>
    </ligand>
</feature>
<dbReference type="Pfam" id="PF00550">
    <property type="entry name" value="PP-binding"/>
    <property type="match status" value="1"/>
</dbReference>
<dbReference type="GO" id="GO:0016491">
    <property type="term" value="F:oxidoreductase activity"/>
    <property type="evidence" value="ECO:0007669"/>
    <property type="project" value="UniProtKB-KW"/>
</dbReference>
<proteinExistence type="inferred from homology"/>
<dbReference type="RefSeq" id="WP_366088662.1">
    <property type="nucleotide sequence ID" value="NZ_JBFASG010000017.1"/>
</dbReference>
<comment type="domain">
    <text evidence="5">The N-terminal domain likely catalyzes substrate activation by formation of an initial acyl-AMP intermediate, the central region contains the phosphopantetheine attachment site, and the C-terminal domain catalyzes the reduction by NADPH of the intermediate thioester formed from the attack of the phosphopantetheine thiol at the carbonyl carbon of acyl-AMP.</text>
</comment>
<evidence type="ECO:0000256" key="6">
    <source>
        <dbReference type="SAM" id="MobiDB-lite"/>
    </source>
</evidence>
<evidence type="ECO:0000259" key="7">
    <source>
        <dbReference type="PROSITE" id="PS50075"/>
    </source>
</evidence>
<dbReference type="InterPro" id="IPR020806">
    <property type="entry name" value="PKS_PP-bd"/>
</dbReference>
<dbReference type="InterPro" id="IPR036291">
    <property type="entry name" value="NAD(P)-bd_dom_sf"/>
</dbReference>
<dbReference type="PROSITE" id="PS50075">
    <property type="entry name" value="CARRIER"/>
    <property type="match status" value="1"/>
</dbReference>
<feature type="binding site" evidence="5">
    <location>
        <position position="470"/>
    </location>
    <ligand>
        <name>AMP</name>
        <dbReference type="ChEBI" id="CHEBI:456215"/>
    </ligand>
</feature>
<dbReference type="SUPFAM" id="SSF56801">
    <property type="entry name" value="Acetyl-CoA synthetase-like"/>
    <property type="match status" value="1"/>
</dbReference>